<gene>
    <name evidence="2" type="ORF">DFR27_0391</name>
</gene>
<dbReference type="EMBL" id="REFJ01000001">
    <property type="protein sequence ID" value="RMA82442.1"/>
    <property type="molecule type" value="Genomic_DNA"/>
</dbReference>
<dbReference type="InterPro" id="IPR044691">
    <property type="entry name" value="DCC1_Trx"/>
</dbReference>
<evidence type="ECO:0000313" key="3">
    <source>
        <dbReference type="Proteomes" id="UP000267187"/>
    </source>
</evidence>
<name>A0A3M0AU23_9GAMM</name>
<evidence type="ECO:0000313" key="2">
    <source>
        <dbReference type="EMBL" id="RMA82442.1"/>
    </source>
</evidence>
<dbReference type="OrthoDB" id="5294764at2"/>
<comment type="caution">
    <text evidence="2">The sequence shown here is derived from an EMBL/GenBank/DDBJ whole genome shotgun (WGS) entry which is preliminary data.</text>
</comment>
<dbReference type="PANTHER" id="PTHR34290">
    <property type="entry name" value="SI:CH73-390P7.2"/>
    <property type="match status" value="1"/>
</dbReference>
<dbReference type="InterPro" id="IPR013087">
    <property type="entry name" value="Znf_C2H2_type"/>
</dbReference>
<dbReference type="Pfam" id="PF04134">
    <property type="entry name" value="DCC1-like"/>
    <property type="match status" value="1"/>
</dbReference>
<proteinExistence type="predicted"/>
<keyword evidence="3" id="KW-1185">Reference proteome</keyword>
<organism evidence="2 3">
    <name type="scientific">Umboniibacter marinipuniceus</name>
    <dbReference type="NCBI Taxonomy" id="569599"/>
    <lineage>
        <taxon>Bacteria</taxon>
        <taxon>Pseudomonadati</taxon>
        <taxon>Pseudomonadota</taxon>
        <taxon>Gammaproteobacteria</taxon>
        <taxon>Cellvibrionales</taxon>
        <taxon>Cellvibrionaceae</taxon>
        <taxon>Umboniibacter</taxon>
    </lineage>
</organism>
<accession>A0A3M0AU23</accession>
<feature type="domain" description="C2H2-type" evidence="1">
    <location>
        <begin position="12"/>
        <end position="32"/>
    </location>
</feature>
<dbReference type="GO" id="GO:0015035">
    <property type="term" value="F:protein-disulfide reductase activity"/>
    <property type="evidence" value="ECO:0007669"/>
    <property type="project" value="InterPro"/>
</dbReference>
<dbReference type="RefSeq" id="WP_121875774.1">
    <property type="nucleotide sequence ID" value="NZ_REFJ01000001.1"/>
</dbReference>
<dbReference type="PROSITE" id="PS00028">
    <property type="entry name" value="ZINC_FINGER_C2H2_1"/>
    <property type="match status" value="1"/>
</dbReference>
<dbReference type="InterPro" id="IPR007263">
    <property type="entry name" value="DCC1-like"/>
</dbReference>
<reference evidence="2 3" key="1">
    <citation type="submission" date="2018-10" db="EMBL/GenBank/DDBJ databases">
        <title>Genomic Encyclopedia of Type Strains, Phase IV (KMG-IV): sequencing the most valuable type-strain genomes for metagenomic binning, comparative biology and taxonomic classification.</title>
        <authorList>
            <person name="Goeker M."/>
        </authorList>
    </citation>
    <scope>NUCLEOTIDE SEQUENCE [LARGE SCALE GENOMIC DNA]</scope>
    <source>
        <strain evidence="2 3">DSM 25080</strain>
    </source>
</reference>
<dbReference type="AlphaFoldDB" id="A0A3M0AU23"/>
<sequence length="131" mass="14928">MTRLTVFFDGSCPLCAREMDALARFDIHSRIHFVDLNDELSLPLGITHSDAVATLHVIDFQGQLRTAVDANVLLWETVGKKPWLRVLRWPIIRSFANLGYRIFAKHREYFSLLLTGKKRCDGHCEANGSKS</sequence>
<protein>
    <submittedName>
        <fullName evidence="2">Putative DCC family thiol-disulfide oxidoreductase YuxK</fullName>
    </submittedName>
</protein>
<dbReference type="Proteomes" id="UP000267187">
    <property type="component" value="Unassembled WGS sequence"/>
</dbReference>
<evidence type="ECO:0000259" key="1">
    <source>
        <dbReference type="PROSITE" id="PS00028"/>
    </source>
</evidence>
<dbReference type="PANTHER" id="PTHR34290:SF2">
    <property type="entry name" value="OS04G0668800 PROTEIN"/>
    <property type="match status" value="1"/>
</dbReference>